<dbReference type="Proteomes" id="UP000031338">
    <property type="component" value="Unassembled WGS sequence"/>
</dbReference>
<keyword evidence="2" id="KW-0808">Transferase</keyword>
<accession>A0A0B8Z6B5</accession>
<evidence type="ECO:0000313" key="2">
    <source>
        <dbReference type="EMBL" id="KHS41789.1"/>
    </source>
</evidence>
<dbReference type="InterPro" id="IPR029044">
    <property type="entry name" value="Nucleotide-diphossugar_trans"/>
</dbReference>
<dbReference type="PANTHER" id="PTHR22916:SF3">
    <property type="entry name" value="UDP-GLCNAC:BETAGAL BETA-1,3-N-ACETYLGLUCOSAMINYLTRANSFERASE-LIKE PROTEIN 1"/>
    <property type="match status" value="1"/>
</dbReference>
<keyword evidence="3" id="KW-1185">Reference proteome</keyword>
<dbReference type="PANTHER" id="PTHR22916">
    <property type="entry name" value="GLYCOSYLTRANSFERASE"/>
    <property type="match status" value="1"/>
</dbReference>
<comment type="caution">
    <text evidence="2">The sequence shown here is derived from an EMBL/GenBank/DDBJ whole genome shotgun (WGS) entry which is preliminary data.</text>
</comment>
<sequence length="343" mass="37729">MSCKPVVSVIIPAYNAQATLGETLDSVLAQTFALIEVIVVDDGSVDQTAQLVERYCAADDRVRLISTANGGVAKARNIAIEACRGEFIAPLDADDVWHKRKLELQYRTFTNSGPETGVVYNWFRTIDDAGRITGQAPMPRVEGNVLHRHLQWNFISNGSTPLIRRSALADLRYDPSLHLAGNQGCEDYLLQLQLALRTRFALTPAFLTGYRRLPGSMSTNAGTMIRSHIQVFESLLPIVPESALQIIEDRLAGFQIEYARNRARRADLWVAAAAGLAGLRRSPASAMAQVAQEMRRAVRQKPAITATGTAAFQDILDPFQATGREISGPRLLRMTELEKLDVG</sequence>
<dbReference type="Gene3D" id="3.90.550.10">
    <property type="entry name" value="Spore Coat Polysaccharide Biosynthesis Protein SpsA, Chain A"/>
    <property type="match status" value="1"/>
</dbReference>
<dbReference type="STRING" id="48936.NJ75_04509"/>
<dbReference type="SUPFAM" id="SSF53448">
    <property type="entry name" value="Nucleotide-diphospho-sugar transferases"/>
    <property type="match status" value="1"/>
</dbReference>
<gene>
    <name evidence="2" type="ORF">NJ75_04509</name>
</gene>
<dbReference type="RefSeq" id="WP_052242770.1">
    <property type="nucleotide sequence ID" value="NZ_JRVC01000034.1"/>
</dbReference>
<dbReference type="EMBL" id="JRVC01000034">
    <property type="protein sequence ID" value="KHS41789.1"/>
    <property type="molecule type" value="Genomic_DNA"/>
</dbReference>
<dbReference type="InterPro" id="IPR001173">
    <property type="entry name" value="Glyco_trans_2-like"/>
</dbReference>
<dbReference type="AlphaFoldDB" id="A0A0B8Z6B5"/>
<dbReference type="GO" id="GO:0016758">
    <property type="term" value="F:hexosyltransferase activity"/>
    <property type="evidence" value="ECO:0007669"/>
    <property type="project" value="UniProtKB-ARBA"/>
</dbReference>
<name>A0A0B8Z6B5_9SPHN</name>
<protein>
    <submittedName>
        <fullName evidence="2">Family 2 glycosyl transferase</fullName>
    </submittedName>
</protein>
<evidence type="ECO:0000259" key="1">
    <source>
        <dbReference type="Pfam" id="PF00535"/>
    </source>
</evidence>
<dbReference type="Pfam" id="PF00535">
    <property type="entry name" value="Glycos_transf_2"/>
    <property type="match status" value="1"/>
</dbReference>
<dbReference type="CDD" id="cd00761">
    <property type="entry name" value="Glyco_tranf_GTA_type"/>
    <property type="match status" value="1"/>
</dbReference>
<organism evidence="2 3">
    <name type="scientific">Novosphingobium subterraneum</name>
    <dbReference type="NCBI Taxonomy" id="48936"/>
    <lineage>
        <taxon>Bacteria</taxon>
        <taxon>Pseudomonadati</taxon>
        <taxon>Pseudomonadota</taxon>
        <taxon>Alphaproteobacteria</taxon>
        <taxon>Sphingomonadales</taxon>
        <taxon>Sphingomonadaceae</taxon>
        <taxon>Novosphingobium</taxon>
    </lineage>
</organism>
<reference evidence="2 3" key="1">
    <citation type="submission" date="2014-10" db="EMBL/GenBank/DDBJ databases">
        <title>Draft genome sequence of Novosphingobium subterraneum DSM 12447.</title>
        <authorList>
            <person name="Gan H.M."/>
            <person name="Gan H.Y."/>
            <person name="Savka M.A."/>
        </authorList>
    </citation>
    <scope>NUCLEOTIDE SEQUENCE [LARGE SCALE GENOMIC DNA]</scope>
    <source>
        <strain evidence="2 3">DSM 12447</strain>
    </source>
</reference>
<evidence type="ECO:0000313" key="3">
    <source>
        <dbReference type="Proteomes" id="UP000031338"/>
    </source>
</evidence>
<proteinExistence type="predicted"/>
<feature type="domain" description="Glycosyltransferase 2-like" evidence="1">
    <location>
        <begin position="8"/>
        <end position="136"/>
    </location>
</feature>